<feature type="compositionally biased region" description="Basic and acidic residues" evidence="1">
    <location>
        <begin position="36"/>
        <end position="48"/>
    </location>
</feature>
<evidence type="ECO:0000313" key="2">
    <source>
        <dbReference type="EMBL" id="KYR01644.1"/>
    </source>
</evidence>
<organism evidence="2 3">
    <name type="scientific">Tieghemostelium lacteum</name>
    <name type="common">Slime mold</name>
    <name type="synonym">Dictyostelium lacteum</name>
    <dbReference type="NCBI Taxonomy" id="361077"/>
    <lineage>
        <taxon>Eukaryota</taxon>
        <taxon>Amoebozoa</taxon>
        <taxon>Evosea</taxon>
        <taxon>Eumycetozoa</taxon>
        <taxon>Dictyostelia</taxon>
        <taxon>Dictyosteliales</taxon>
        <taxon>Raperosteliaceae</taxon>
        <taxon>Tieghemostelium</taxon>
    </lineage>
</organism>
<feature type="region of interest" description="Disordered" evidence="1">
    <location>
        <begin position="36"/>
        <end position="71"/>
    </location>
</feature>
<proteinExistence type="predicted"/>
<gene>
    <name evidence="2" type="ORF">DLAC_01647</name>
</gene>
<reference evidence="2 3" key="1">
    <citation type="submission" date="2015-12" db="EMBL/GenBank/DDBJ databases">
        <title>Dictyostelia acquired genes for synthesis and detection of signals that induce cell-type specialization by lateral gene transfer from prokaryotes.</title>
        <authorList>
            <person name="Gloeckner G."/>
            <person name="Schaap P."/>
        </authorList>
    </citation>
    <scope>NUCLEOTIDE SEQUENCE [LARGE SCALE GENOMIC DNA]</scope>
    <source>
        <strain evidence="2 3">TK</strain>
    </source>
</reference>
<evidence type="ECO:0000313" key="3">
    <source>
        <dbReference type="Proteomes" id="UP000076078"/>
    </source>
</evidence>
<name>A0A152A5Y4_TIELA</name>
<dbReference type="InParanoid" id="A0A152A5Y4"/>
<evidence type="ECO:0000256" key="1">
    <source>
        <dbReference type="SAM" id="MobiDB-lite"/>
    </source>
</evidence>
<dbReference type="EMBL" id="LODT01000006">
    <property type="protein sequence ID" value="KYR01644.1"/>
    <property type="molecule type" value="Genomic_DNA"/>
</dbReference>
<dbReference type="AlphaFoldDB" id="A0A152A5Y4"/>
<keyword evidence="3" id="KW-1185">Reference proteome</keyword>
<dbReference type="Proteomes" id="UP000076078">
    <property type="component" value="Unassembled WGS sequence"/>
</dbReference>
<protein>
    <submittedName>
        <fullName evidence="2">Uncharacterized protein</fullName>
    </submittedName>
</protein>
<sequence>MGNIPAEIRIAGPSYLLKNRPDISLKDIAVDYDDKTFRDRDEVQKPKDDTDDSDYDGGSGDYDYEDFKDYF</sequence>
<comment type="caution">
    <text evidence="2">The sequence shown here is derived from an EMBL/GenBank/DDBJ whole genome shotgun (WGS) entry which is preliminary data.</text>
</comment>
<accession>A0A152A5Y4</accession>